<sequence length="154" mass="17677">MIEESRIDRTILIDGIPLPDMLDEQTVRAVVHGFYDEIRGDDLLGPVFAAEIAADEWPAHLDKMCDFWSATLLRTSRYDGRPLPPHLAIEGLDERHFRRWLSLFRATVRRLCPPEVAQLFINRALRIAHSFRLAIAFHRGENAMHILPIGEDAL</sequence>
<reference evidence="2" key="1">
    <citation type="submission" date="2018-07" db="EMBL/GenBank/DDBJ databases">
        <authorList>
            <person name="Peiro R."/>
            <person name="Begona"/>
            <person name="Cbmso G."/>
            <person name="Lopez M."/>
            <person name="Gonzalez S."/>
        </authorList>
    </citation>
    <scope>NUCLEOTIDE SEQUENCE [LARGE SCALE GENOMIC DNA]</scope>
</reference>
<dbReference type="Gene3D" id="1.10.490.10">
    <property type="entry name" value="Globins"/>
    <property type="match status" value="1"/>
</dbReference>
<dbReference type="SUPFAM" id="SSF46458">
    <property type="entry name" value="Globin-like"/>
    <property type="match status" value="1"/>
</dbReference>
<dbReference type="InterPro" id="IPR009050">
    <property type="entry name" value="Globin-like_sf"/>
</dbReference>
<dbReference type="CDD" id="cd08916">
    <property type="entry name" value="TrHb3_P"/>
    <property type="match status" value="1"/>
</dbReference>
<dbReference type="Proteomes" id="UP000254764">
    <property type="component" value="Unassembled WGS sequence"/>
</dbReference>
<dbReference type="GO" id="GO:0019825">
    <property type="term" value="F:oxygen binding"/>
    <property type="evidence" value="ECO:0007669"/>
    <property type="project" value="InterPro"/>
</dbReference>
<accession>A0A376AKW6</accession>
<dbReference type="RefSeq" id="WP_235842235.1">
    <property type="nucleotide sequence ID" value="NZ_UEYP01000007.1"/>
</dbReference>
<protein>
    <recommendedName>
        <fullName evidence="3">Preprotein translocase subunit TatC</fullName>
    </recommendedName>
</protein>
<name>A0A376AKW6_9HYPH</name>
<keyword evidence="2" id="KW-1185">Reference proteome</keyword>
<dbReference type="AlphaFoldDB" id="A0A376AKW6"/>
<dbReference type="GO" id="GO:0020037">
    <property type="term" value="F:heme binding"/>
    <property type="evidence" value="ECO:0007669"/>
    <property type="project" value="InterPro"/>
</dbReference>
<organism evidence="1 2">
    <name type="scientific">Ciceribacter selenitireducens ATCC BAA-1503</name>
    <dbReference type="NCBI Taxonomy" id="1336235"/>
    <lineage>
        <taxon>Bacteria</taxon>
        <taxon>Pseudomonadati</taxon>
        <taxon>Pseudomonadota</taxon>
        <taxon>Alphaproteobacteria</taxon>
        <taxon>Hyphomicrobiales</taxon>
        <taxon>Rhizobiaceae</taxon>
        <taxon>Ciceribacter</taxon>
    </lineage>
</organism>
<dbReference type="InterPro" id="IPR012292">
    <property type="entry name" value="Globin/Proto"/>
</dbReference>
<proteinExistence type="predicted"/>
<dbReference type="EMBL" id="UEYP01000007">
    <property type="protein sequence ID" value="SSC68458.1"/>
    <property type="molecule type" value="Genomic_DNA"/>
</dbReference>
<dbReference type="STRING" id="1336235.GCA_000518785_02755"/>
<evidence type="ECO:0008006" key="3">
    <source>
        <dbReference type="Google" id="ProtNLM"/>
    </source>
</evidence>
<evidence type="ECO:0000313" key="2">
    <source>
        <dbReference type="Proteomes" id="UP000254764"/>
    </source>
</evidence>
<evidence type="ECO:0000313" key="1">
    <source>
        <dbReference type="EMBL" id="SSC68458.1"/>
    </source>
</evidence>
<gene>
    <name evidence="1" type="ORF">RHIZ70_4166</name>
</gene>